<dbReference type="Pfam" id="PF13649">
    <property type="entry name" value="Methyltransf_25"/>
    <property type="match status" value="1"/>
</dbReference>
<dbReference type="InterPro" id="IPR003615">
    <property type="entry name" value="HNH_nuc"/>
</dbReference>
<keyword evidence="1" id="KW-0808">Transferase</keyword>
<dbReference type="CDD" id="cd02440">
    <property type="entry name" value="AdoMet_MTases"/>
    <property type="match status" value="1"/>
</dbReference>
<feature type="compositionally biased region" description="Low complexity" evidence="2">
    <location>
        <begin position="7"/>
        <end position="27"/>
    </location>
</feature>
<evidence type="ECO:0000256" key="1">
    <source>
        <dbReference type="ARBA" id="ARBA00022679"/>
    </source>
</evidence>
<reference evidence="5 6" key="1">
    <citation type="journal article" date="2020" name="Microorganisms">
        <title>Osmotic Adaptation and Compatible Solute Biosynthesis of Phototrophic Bacteria as Revealed from Genome Analyses.</title>
        <authorList>
            <person name="Imhoff J.F."/>
            <person name="Rahn T."/>
            <person name="Kunzel S."/>
            <person name="Keller A."/>
            <person name="Neulinger S.C."/>
        </authorList>
    </citation>
    <scope>NUCLEOTIDE SEQUENCE [LARGE SCALE GENOMIC DNA]</scope>
    <source>
        <strain evidence="5 6">DSM 15116</strain>
    </source>
</reference>
<dbReference type="EMBL" id="NRSH01000002">
    <property type="protein sequence ID" value="MBK1725513.1"/>
    <property type="molecule type" value="Genomic_DNA"/>
</dbReference>
<dbReference type="Pfam" id="PF13395">
    <property type="entry name" value="HNH_4"/>
    <property type="match status" value="1"/>
</dbReference>
<evidence type="ECO:0000259" key="4">
    <source>
        <dbReference type="Pfam" id="PF13649"/>
    </source>
</evidence>
<evidence type="ECO:0000313" key="6">
    <source>
        <dbReference type="Proteomes" id="UP000738126"/>
    </source>
</evidence>
<dbReference type="Gene3D" id="3.40.50.150">
    <property type="entry name" value="Vaccinia Virus protein VP39"/>
    <property type="match status" value="1"/>
</dbReference>
<feature type="domain" description="Methyltransferase" evidence="4">
    <location>
        <begin position="94"/>
        <end position="189"/>
    </location>
</feature>
<evidence type="ECO:0008006" key="7">
    <source>
        <dbReference type="Google" id="ProtNLM"/>
    </source>
</evidence>
<dbReference type="Proteomes" id="UP000738126">
    <property type="component" value="Unassembled WGS sequence"/>
</dbReference>
<evidence type="ECO:0000256" key="2">
    <source>
        <dbReference type="SAM" id="MobiDB-lite"/>
    </source>
</evidence>
<feature type="region of interest" description="Disordered" evidence="2">
    <location>
        <begin position="1"/>
        <end position="52"/>
    </location>
</feature>
<dbReference type="Gene3D" id="1.10.30.50">
    <property type="match status" value="1"/>
</dbReference>
<feature type="domain" description="HNH nuclease" evidence="3">
    <location>
        <begin position="506"/>
        <end position="553"/>
    </location>
</feature>
<evidence type="ECO:0000259" key="3">
    <source>
        <dbReference type="Pfam" id="PF13395"/>
    </source>
</evidence>
<proteinExistence type="predicted"/>
<gene>
    <name evidence="5" type="ORF">CKO13_00410</name>
</gene>
<name>A0ABS1E217_9GAMM</name>
<dbReference type="InterPro" id="IPR029063">
    <property type="entry name" value="SAM-dependent_MTases_sf"/>
</dbReference>
<accession>A0ABS1E217</accession>
<dbReference type="PANTHER" id="PTHR43861:SF3">
    <property type="entry name" value="PUTATIVE (AFU_ORTHOLOGUE AFUA_2G14390)-RELATED"/>
    <property type="match status" value="1"/>
</dbReference>
<keyword evidence="6" id="KW-1185">Reference proteome</keyword>
<dbReference type="InterPro" id="IPR041698">
    <property type="entry name" value="Methyltransf_25"/>
</dbReference>
<dbReference type="CDD" id="cd00085">
    <property type="entry name" value="HNHc"/>
    <property type="match status" value="1"/>
</dbReference>
<evidence type="ECO:0000313" key="5">
    <source>
        <dbReference type="EMBL" id="MBK1725513.1"/>
    </source>
</evidence>
<protein>
    <recommendedName>
        <fullName evidence="7">Methyltransferase domain-containing protein</fullName>
    </recommendedName>
</protein>
<dbReference type="PANTHER" id="PTHR43861">
    <property type="entry name" value="TRANS-ACONITATE 2-METHYLTRANSFERASE-RELATED"/>
    <property type="match status" value="1"/>
</dbReference>
<dbReference type="SUPFAM" id="SSF53335">
    <property type="entry name" value="S-adenosyl-L-methionine-dependent methyltransferases"/>
    <property type="match status" value="1"/>
</dbReference>
<organism evidence="5 6">
    <name type="scientific">Halorhodospira neutriphila</name>
    <dbReference type="NCBI Taxonomy" id="168379"/>
    <lineage>
        <taxon>Bacteria</taxon>
        <taxon>Pseudomonadati</taxon>
        <taxon>Pseudomonadota</taxon>
        <taxon>Gammaproteobacteria</taxon>
        <taxon>Chromatiales</taxon>
        <taxon>Ectothiorhodospiraceae</taxon>
        <taxon>Halorhodospira</taxon>
    </lineage>
</organism>
<sequence>MPPPNGRSATAGWPSSSSRSRRCASASWTYRPAPCSVPEERAQGTSMQDGKRDPAIRWYDEHAERVAGNYESLSFADVHNWLIYRLPPPGESTILDVGAGSGRDAAWLAERGHEVVAVEPATALRREAAERHPHPRIRWLDDRLPGLEQVHRLGLGFDVILLSAVWMHLPEGQRPRAFRKLITLLKPGGLLALTLRLGPAEPERGLRAVSVAELQQLAAAHGAYVEHVSESPDALGRAEVSWAEVAIRLPDDGTGALPLLRHIILNDDKSATYKLALLRCACRAADGMDGLAVAAEDGDAESRVELPLGLVALIWVRLFLPLVRHRLPQLPPHDGTPRGLGFAGDGFRKLLELQVAPEELRIGVRFSGDRARALSLALREAAETIRKMPAHYTTFPQGGQVFHAVRARGVRAQDEAILDAPFLWRYGAFRVPQPLWRALQRFSVWVEPALVTEWKRLMAHYAERQGRALTTGTMEQALAWREPQRDVRLVRERIEALRAAGEPIHCVWSGRRLRRDALDVDHCIPWAAWPCDDLWNLVPASPRVNSDKGARLPDAATLQEAEDRLKAWWERAWQRAPQPTLAERFEREAVATLPGLREAEAKDLDSVFSALDLRRIRLKQDQQIPEWCRKR</sequence>
<comment type="caution">
    <text evidence="5">The sequence shown here is derived from an EMBL/GenBank/DDBJ whole genome shotgun (WGS) entry which is preliminary data.</text>
</comment>